<evidence type="ECO:0008006" key="4">
    <source>
        <dbReference type="Google" id="ProtNLM"/>
    </source>
</evidence>
<keyword evidence="1" id="KW-0812">Transmembrane</keyword>
<gene>
    <name evidence="2" type="ORF">FD15_GL000633</name>
</gene>
<keyword evidence="1" id="KW-1133">Transmembrane helix</keyword>
<dbReference type="OrthoDB" id="2147406at2"/>
<keyword evidence="3" id="KW-1185">Reference proteome</keyword>
<dbReference type="Proteomes" id="UP000050961">
    <property type="component" value="Unassembled WGS sequence"/>
</dbReference>
<protein>
    <recommendedName>
        <fullName evidence="4">GGDEF domain-containing protein</fullName>
    </recommendedName>
</protein>
<feature type="transmembrane region" description="Helical" evidence="1">
    <location>
        <begin position="60"/>
        <end position="80"/>
    </location>
</feature>
<dbReference type="AlphaFoldDB" id="A0A023CXL2"/>
<comment type="caution">
    <text evidence="2">The sequence shown here is derived from an EMBL/GenBank/DDBJ whole genome shotgun (WGS) entry which is preliminary data.</text>
</comment>
<accession>A0A023CXL2</accession>
<reference evidence="2 3" key="1">
    <citation type="journal article" date="2015" name="Genome Announc.">
        <title>Expanding the biotechnology potential of lactobacilli through comparative genomics of 213 strains and associated genera.</title>
        <authorList>
            <person name="Sun Z."/>
            <person name="Harris H.M."/>
            <person name="McCann A."/>
            <person name="Guo C."/>
            <person name="Argimon S."/>
            <person name="Zhang W."/>
            <person name="Yang X."/>
            <person name="Jeffery I.B."/>
            <person name="Cooney J.C."/>
            <person name="Kagawa T.F."/>
            <person name="Liu W."/>
            <person name="Song Y."/>
            <person name="Salvetti E."/>
            <person name="Wrobel A."/>
            <person name="Rasinkangas P."/>
            <person name="Parkhill J."/>
            <person name="Rea M.C."/>
            <person name="O'Sullivan O."/>
            <person name="Ritari J."/>
            <person name="Douillard F.P."/>
            <person name="Paul Ross R."/>
            <person name="Yang R."/>
            <person name="Briner A.E."/>
            <person name="Felis G.E."/>
            <person name="de Vos W.M."/>
            <person name="Barrangou R."/>
            <person name="Klaenhammer T.R."/>
            <person name="Caufield P.W."/>
            <person name="Cui Y."/>
            <person name="Zhang H."/>
            <person name="O'Toole P.W."/>
        </authorList>
    </citation>
    <scope>NUCLEOTIDE SEQUENCE [LARGE SCALE GENOMIC DNA]</scope>
    <source>
        <strain evidence="2 3">DSM 21376</strain>
    </source>
</reference>
<feature type="transmembrane region" description="Helical" evidence="1">
    <location>
        <begin position="35"/>
        <end position="53"/>
    </location>
</feature>
<dbReference type="EMBL" id="AYZF01000008">
    <property type="protein sequence ID" value="KRN07065.1"/>
    <property type="molecule type" value="Genomic_DNA"/>
</dbReference>
<dbReference type="RefSeq" id="WP_034988619.1">
    <property type="nucleotide sequence ID" value="NZ_AYZF01000008.1"/>
</dbReference>
<feature type="transmembrane region" description="Helical" evidence="1">
    <location>
        <begin position="86"/>
        <end position="106"/>
    </location>
</feature>
<evidence type="ECO:0000313" key="3">
    <source>
        <dbReference type="Proteomes" id="UP000050961"/>
    </source>
</evidence>
<dbReference type="eggNOG" id="ENOG5033TBR">
    <property type="taxonomic scope" value="Bacteria"/>
</dbReference>
<name>A0A023CXL2_9LACO</name>
<sequence length="286" mass="33212">MRKLFNFFKYEYAVVLLAVMLILLLYLTQEMFADVFWAVSILSLLGLISAFVLSDVLLTWFVILVVMAGTFTMMAGIVYLPHFERGILIFTLPLFSGLGALIKSLGGVRESALSNKSNIISYTNHVNSVTKLKNKENAARFYERYVSFIKNMDSKELTVAATCINWAHSNQYRQQNYTEYKRVLKEIADILKIQRLPDEVICYIDSGNFLIFSSKLENELKKSVDRRVKEKLSEIKYQDQGIKHDLQYKYAYQAINHKNVNEFGTFRDLTNNLKRQLETRIVVEYQ</sequence>
<proteinExistence type="predicted"/>
<feature type="transmembrane region" description="Helical" evidence="1">
    <location>
        <begin position="12"/>
        <end position="29"/>
    </location>
</feature>
<dbReference type="STRING" id="1423806.FD15_GL000633"/>
<evidence type="ECO:0000313" key="2">
    <source>
        <dbReference type="EMBL" id="KRN07065.1"/>
    </source>
</evidence>
<dbReference type="PATRIC" id="fig|1423806.3.peg.644"/>
<organism evidence="2 3">
    <name type="scientific">Liquorilactobacillus sucicola DSM 21376 = JCM 15457</name>
    <dbReference type="NCBI Taxonomy" id="1423806"/>
    <lineage>
        <taxon>Bacteria</taxon>
        <taxon>Bacillati</taxon>
        <taxon>Bacillota</taxon>
        <taxon>Bacilli</taxon>
        <taxon>Lactobacillales</taxon>
        <taxon>Lactobacillaceae</taxon>
        <taxon>Liquorilactobacillus</taxon>
    </lineage>
</organism>
<evidence type="ECO:0000256" key="1">
    <source>
        <dbReference type="SAM" id="Phobius"/>
    </source>
</evidence>
<keyword evidence="1" id="KW-0472">Membrane</keyword>